<dbReference type="GO" id="GO:0009636">
    <property type="term" value="P:response to toxic substance"/>
    <property type="evidence" value="ECO:0007669"/>
    <property type="project" value="UniProtKB-KW"/>
</dbReference>
<dbReference type="AlphaFoldDB" id="A0A212TEK0"/>
<dbReference type="GO" id="GO:0018580">
    <property type="term" value="F:nitronate monooxygenase activity"/>
    <property type="evidence" value="ECO:0007669"/>
    <property type="project" value="InterPro"/>
</dbReference>
<comment type="cofactor">
    <cofactor evidence="1">
        <name>FMN</name>
        <dbReference type="ChEBI" id="CHEBI:58210"/>
    </cofactor>
</comment>
<gene>
    <name evidence="10" type="ORF">SAMN05445756_1073</name>
</gene>
<dbReference type="RefSeq" id="WP_088817973.1">
    <property type="nucleotide sequence ID" value="NZ_FYEZ01000001.1"/>
</dbReference>
<keyword evidence="11" id="KW-1185">Reference proteome</keyword>
<evidence type="ECO:0000256" key="3">
    <source>
        <dbReference type="ARBA" id="ARBA00022575"/>
    </source>
</evidence>
<evidence type="ECO:0000256" key="4">
    <source>
        <dbReference type="ARBA" id="ARBA00022630"/>
    </source>
</evidence>
<keyword evidence="7" id="KW-0503">Monooxygenase</keyword>
<dbReference type="OrthoDB" id="9778912at2"/>
<keyword evidence="5" id="KW-0288">FMN</keyword>
<sequence>MSPAPAPLAPPVPVLVAPMAGGPSTPELVAAVAGAGGSGYLSGGNLTPEALADQIARTRELTDRPFGVNLFWYEPAEPAARAAVQEYAELLAPELAALDVTAPELDWEDLDRASEKLDLLLSDPVAEVSFTFGLPGPEVVERLHAAGTAVAATVADHHAARCAATQGVDRLCVQGAEAGGHRGTLTTGEEPNRLTTTQLVQQVVRALGPTAPVPLITAAGGVTDRAEVEALLTAGAESVQVGTLFLLTDEAGTSTAHAAALQDPEITETVVTRAFSGRPARGLRSRFVAAHDAHAPAAYPTVNQLTRPLRTAAARAGDHHRVSAWAGTGWRQARPGPAAGVVEALTPTPAPGRPSGSR</sequence>
<protein>
    <recommendedName>
        <fullName evidence="8">Propionate 3-nitronate monooxygenase</fullName>
    </recommendedName>
</protein>
<accession>A0A212TEK0</accession>
<dbReference type="EMBL" id="FYEZ01000001">
    <property type="protein sequence ID" value="SNC64246.1"/>
    <property type="molecule type" value="Genomic_DNA"/>
</dbReference>
<name>A0A212TEK0_9MICO</name>
<dbReference type="PANTHER" id="PTHR42747:SF3">
    <property type="entry name" value="NITRONATE MONOOXYGENASE-RELATED"/>
    <property type="match status" value="1"/>
</dbReference>
<evidence type="ECO:0000256" key="7">
    <source>
        <dbReference type="ARBA" id="ARBA00023033"/>
    </source>
</evidence>
<dbReference type="SUPFAM" id="SSF51412">
    <property type="entry name" value="Inosine monophosphate dehydrogenase (IMPDH)"/>
    <property type="match status" value="1"/>
</dbReference>
<keyword evidence="4" id="KW-0285">Flavoprotein</keyword>
<keyword evidence="3" id="KW-0216">Detoxification</keyword>
<evidence type="ECO:0000313" key="11">
    <source>
        <dbReference type="Proteomes" id="UP000198122"/>
    </source>
</evidence>
<comment type="catalytic activity">
    <reaction evidence="9">
        <text>3 propionate 3-nitronate + 3 O2 + H2O = 3 3-oxopropanoate + 2 nitrate + nitrite + H2O2 + 3 H(+)</text>
        <dbReference type="Rhea" id="RHEA:57332"/>
        <dbReference type="ChEBI" id="CHEBI:15377"/>
        <dbReference type="ChEBI" id="CHEBI:15378"/>
        <dbReference type="ChEBI" id="CHEBI:15379"/>
        <dbReference type="ChEBI" id="CHEBI:16240"/>
        <dbReference type="ChEBI" id="CHEBI:16301"/>
        <dbReference type="ChEBI" id="CHEBI:17632"/>
        <dbReference type="ChEBI" id="CHEBI:33190"/>
        <dbReference type="ChEBI" id="CHEBI:136067"/>
    </reaction>
</comment>
<evidence type="ECO:0000256" key="1">
    <source>
        <dbReference type="ARBA" id="ARBA00001917"/>
    </source>
</evidence>
<evidence type="ECO:0000256" key="9">
    <source>
        <dbReference type="ARBA" id="ARBA00049401"/>
    </source>
</evidence>
<reference evidence="10 11" key="1">
    <citation type="submission" date="2017-06" db="EMBL/GenBank/DDBJ databases">
        <authorList>
            <person name="Kim H.J."/>
            <person name="Triplett B.A."/>
        </authorList>
    </citation>
    <scope>NUCLEOTIDE SEQUENCE [LARGE SCALE GENOMIC DNA]</scope>
    <source>
        <strain evidence="10 11">DSM 22179</strain>
    </source>
</reference>
<comment type="similarity">
    <text evidence="2">Belongs to the nitronate monooxygenase family. NMO class I subfamily.</text>
</comment>
<dbReference type="InterPro" id="IPR013785">
    <property type="entry name" value="Aldolase_TIM"/>
</dbReference>
<keyword evidence="6" id="KW-0560">Oxidoreductase</keyword>
<dbReference type="Gene3D" id="3.20.20.70">
    <property type="entry name" value="Aldolase class I"/>
    <property type="match status" value="1"/>
</dbReference>
<dbReference type="InterPro" id="IPR004136">
    <property type="entry name" value="NMO"/>
</dbReference>
<dbReference type="Proteomes" id="UP000198122">
    <property type="component" value="Unassembled WGS sequence"/>
</dbReference>
<proteinExistence type="inferred from homology"/>
<evidence type="ECO:0000313" key="10">
    <source>
        <dbReference type="EMBL" id="SNC64246.1"/>
    </source>
</evidence>
<organism evidence="10 11">
    <name type="scientific">Kytococcus aerolatus</name>
    <dbReference type="NCBI Taxonomy" id="592308"/>
    <lineage>
        <taxon>Bacteria</taxon>
        <taxon>Bacillati</taxon>
        <taxon>Actinomycetota</taxon>
        <taxon>Actinomycetes</taxon>
        <taxon>Micrococcales</taxon>
        <taxon>Kytococcaceae</taxon>
        <taxon>Kytococcus</taxon>
    </lineage>
</organism>
<evidence type="ECO:0000256" key="6">
    <source>
        <dbReference type="ARBA" id="ARBA00023002"/>
    </source>
</evidence>
<dbReference type="PANTHER" id="PTHR42747">
    <property type="entry name" value="NITRONATE MONOOXYGENASE-RELATED"/>
    <property type="match status" value="1"/>
</dbReference>
<dbReference type="CDD" id="cd04730">
    <property type="entry name" value="NPD_like"/>
    <property type="match status" value="1"/>
</dbReference>
<dbReference type="Pfam" id="PF03060">
    <property type="entry name" value="NMO"/>
    <property type="match status" value="1"/>
</dbReference>
<evidence type="ECO:0000256" key="2">
    <source>
        <dbReference type="ARBA" id="ARBA00009881"/>
    </source>
</evidence>
<evidence type="ECO:0000256" key="8">
    <source>
        <dbReference type="ARBA" id="ARBA00031155"/>
    </source>
</evidence>
<evidence type="ECO:0000256" key="5">
    <source>
        <dbReference type="ARBA" id="ARBA00022643"/>
    </source>
</evidence>